<dbReference type="CDD" id="cd00092">
    <property type="entry name" value="HTH_CRP"/>
    <property type="match status" value="1"/>
</dbReference>
<dbReference type="AlphaFoldDB" id="A0AAV3XIS7"/>
<evidence type="ECO:0000259" key="4">
    <source>
        <dbReference type="PROSITE" id="PS51063"/>
    </source>
</evidence>
<keyword evidence="1" id="KW-0805">Transcription regulation</keyword>
<dbReference type="InterPro" id="IPR018490">
    <property type="entry name" value="cNMP-bd_dom_sf"/>
</dbReference>
<accession>A0AAV3XIS7</accession>
<dbReference type="RefSeq" id="WP_226587839.1">
    <property type="nucleotide sequence ID" value="NZ_BLAY01000124.1"/>
</dbReference>
<evidence type="ECO:0000256" key="1">
    <source>
        <dbReference type="ARBA" id="ARBA00023015"/>
    </source>
</evidence>
<dbReference type="Pfam" id="PF13545">
    <property type="entry name" value="HTH_Crp_2"/>
    <property type="match status" value="1"/>
</dbReference>
<dbReference type="GO" id="GO:0006355">
    <property type="term" value="P:regulation of DNA-templated transcription"/>
    <property type="evidence" value="ECO:0007669"/>
    <property type="project" value="InterPro"/>
</dbReference>
<comment type="caution">
    <text evidence="5">The sequence shown here is derived from an EMBL/GenBank/DDBJ whole genome shotgun (WGS) entry which is preliminary data.</text>
</comment>
<dbReference type="SUPFAM" id="SSF46785">
    <property type="entry name" value="Winged helix' DNA-binding domain"/>
    <property type="match status" value="1"/>
</dbReference>
<keyword evidence="2" id="KW-0238">DNA-binding</keyword>
<dbReference type="Gene3D" id="1.10.10.10">
    <property type="entry name" value="Winged helix-like DNA-binding domain superfamily/Winged helix DNA-binding domain"/>
    <property type="match status" value="1"/>
</dbReference>
<evidence type="ECO:0000313" key="6">
    <source>
        <dbReference type="Proteomes" id="UP001050975"/>
    </source>
</evidence>
<dbReference type="GO" id="GO:0003677">
    <property type="term" value="F:DNA binding"/>
    <property type="evidence" value="ECO:0007669"/>
    <property type="project" value="UniProtKB-KW"/>
</dbReference>
<sequence>MIVISSNLSAFPIQLEQRTFKYREDLPLRANVLWRIEQGAVRTLTWNHEGTLIVTGFWGAGDVVGQPLSSIKPYRIECLTKVEASILPSERWYPAFDAVLSHIQQAEEFLSILQSQQVRDRLLRLLVWLSQKFGCETERGRQIELRLTHLELAEVINTTRVTVTRLINELEREQAIARHQRYLILLGN</sequence>
<evidence type="ECO:0000256" key="2">
    <source>
        <dbReference type="ARBA" id="ARBA00023125"/>
    </source>
</evidence>
<keyword evidence="3" id="KW-0804">Transcription</keyword>
<dbReference type="EMBL" id="BLAY01000124">
    <property type="protein sequence ID" value="GET41488.1"/>
    <property type="molecule type" value="Genomic_DNA"/>
</dbReference>
<dbReference type="InterPro" id="IPR036388">
    <property type="entry name" value="WH-like_DNA-bd_sf"/>
</dbReference>
<protein>
    <submittedName>
        <fullName evidence="5">CRP/FNR family transcriptional regulator</fullName>
    </submittedName>
</protein>
<keyword evidence="6" id="KW-1185">Reference proteome</keyword>
<name>A0AAV3XIS7_9CYAN</name>
<evidence type="ECO:0000256" key="3">
    <source>
        <dbReference type="ARBA" id="ARBA00023163"/>
    </source>
</evidence>
<evidence type="ECO:0000313" key="5">
    <source>
        <dbReference type="EMBL" id="GET41488.1"/>
    </source>
</evidence>
<dbReference type="InterPro" id="IPR012318">
    <property type="entry name" value="HTH_CRP"/>
</dbReference>
<gene>
    <name evidence="5" type="ORF">MiSe_63000</name>
</gene>
<reference evidence="5" key="1">
    <citation type="submission" date="2019-10" db="EMBL/GenBank/DDBJ databases">
        <title>Draft genome sequece of Microseira wollei NIES-4236.</title>
        <authorList>
            <person name="Yamaguchi H."/>
            <person name="Suzuki S."/>
            <person name="Kawachi M."/>
        </authorList>
    </citation>
    <scope>NUCLEOTIDE SEQUENCE</scope>
    <source>
        <strain evidence="5">NIES-4236</strain>
    </source>
</reference>
<proteinExistence type="predicted"/>
<feature type="domain" description="HTH crp-type" evidence="4">
    <location>
        <begin position="116"/>
        <end position="188"/>
    </location>
</feature>
<dbReference type="SMART" id="SM00419">
    <property type="entry name" value="HTH_CRP"/>
    <property type="match status" value="1"/>
</dbReference>
<organism evidence="5 6">
    <name type="scientific">Microseira wollei NIES-4236</name>
    <dbReference type="NCBI Taxonomy" id="2530354"/>
    <lineage>
        <taxon>Bacteria</taxon>
        <taxon>Bacillati</taxon>
        <taxon>Cyanobacteriota</taxon>
        <taxon>Cyanophyceae</taxon>
        <taxon>Oscillatoriophycideae</taxon>
        <taxon>Aerosakkonematales</taxon>
        <taxon>Aerosakkonemataceae</taxon>
        <taxon>Microseira</taxon>
    </lineage>
</organism>
<dbReference type="Proteomes" id="UP001050975">
    <property type="component" value="Unassembled WGS sequence"/>
</dbReference>
<dbReference type="SUPFAM" id="SSF51206">
    <property type="entry name" value="cAMP-binding domain-like"/>
    <property type="match status" value="1"/>
</dbReference>
<dbReference type="InterPro" id="IPR036390">
    <property type="entry name" value="WH_DNA-bd_sf"/>
</dbReference>
<dbReference type="PROSITE" id="PS51063">
    <property type="entry name" value="HTH_CRP_2"/>
    <property type="match status" value="1"/>
</dbReference>